<dbReference type="AlphaFoldDB" id="A0AAW2SR81"/>
<protein>
    <submittedName>
        <fullName evidence="1">Uncharacterized protein</fullName>
    </submittedName>
</protein>
<reference evidence="1" key="1">
    <citation type="submission" date="2020-06" db="EMBL/GenBank/DDBJ databases">
        <authorList>
            <person name="Li T."/>
            <person name="Hu X."/>
            <person name="Zhang T."/>
            <person name="Song X."/>
            <person name="Zhang H."/>
            <person name="Dai N."/>
            <person name="Sheng W."/>
            <person name="Hou X."/>
            <person name="Wei L."/>
        </authorList>
    </citation>
    <scope>NUCLEOTIDE SEQUENCE</scope>
    <source>
        <strain evidence="1">KEN1</strain>
        <tissue evidence="1">Leaf</tissue>
    </source>
</reference>
<gene>
    <name evidence="1" type="ORF">Slati_4473800</name>
</gene>
<evidence type="ECO:0000313" key="1">
    <source>
        <dbReference type="EMBL" id="KAL0395076.1"/>
    </source>
</evidence>
<proteinExistence type="predicted"/>
<name>A0AAW2SR81_9LAMI</name>
<reference evidence="1" key="2">
    <citation type="journal article" date="2024" name="Plant">
        <title>Genomic evolution and insights into agronomic trait innovations of Sesamum species.</title>
        <authorList>
            <person name="Miao H."/>
            <person name="Wang L."/>
            <person name="Qu L."/>
            <person name="Liu H."/>
            <person name="Sun Y."/>
            <person name="Le M."/>
            <person name="Wang Q."/>
            <person name="Wei S."/>
            <person name="Zheng Y."/>
            <person name="Lin W."/>
            <person name="Duan Y."/>
            <person name="Cao H."/>
            <person name="Xiong S."/>
            <person name="Wang X."/>
            <person name="Wei L."/>
            <person name="Li C."/>
            <person name="Ma Q."/>
            <person name="Ju M."/>
            <person name="Zhao R."/>
            <person name="Li G."/>
            <person name="Mu C."/>
            <person name="Tian Q."/>
            <person name="Mei H."/>
            <person name="Zhang T."/>
            <person name="Gao T."/>
            <person name="Zhang H."/>
        </authorList>
    </citation>
    <scope>NUCLEOTIDE SEQUENCE</scope>
    <source>
        <strain evidence="1">KEN1</strain>
    </source>
</reference>
<organism evidence="1">
    <name type="scientific">Sesamum latifolium</name>
    <dbReference type="NCBI Taxonomy" id="2727402"/>
    <lineage>
        <taxon>Eukaryota</taxon>
        <taxon>Viridiplantae</taxon>
        <taxon>Streptophyta</taxon>
        <taxon>Embryophyta</taxon>
        <taxon>Tracheophyta</taxon>
        <taxon>Spermatophyta</taxon>
        <taxon>Magnoliopsida</taxon>
        <taxon>eudicotyledons</taxon>
        <taxon>Gunneridae</taxon>
        <taxon>Pentapetalae</taxon>
        <taxon>asterids</taxon>
        <taxon>lamiids</taxon>
        <taxon>Lamiales</taxon>
        <taxon>Pedaliaceae</taxon>
        <taxon>Sesamum</taxon>
    </lineage>
</organism>
<accession>A0AAW2SR81</accession>
<comment type="caution">
    <text evidence="1">The sequence shown here is derived from an EMBL/GenBank/DDBJ whole genome shotgun (WGS) entry which is preliminary data.</text>
</comment>
<sequence length="75" mass="7519">MPNSDNGGDSVSYEGNSSLPTAAGLSIPLADPAIRVANAPAPNLIVGANASTLALALDAIAGPIAMNPLFYEQLR</sequence>
<dbReference type="EMBL" id="JACGWN010000016">
    <property type="protein sequence ID" value="KAL0395076.1"/>
    <property type="molecule type" value="Genomic_DNA"/>
</dbReference>